<reference evidence="3" key="2">
    <citation type="submission" date="2025-08" db="UniProtKB">
        <authorList>
            <consortium name="RefSeq"/>
        </authorList>
    </citation>
    <scope>IDENTIFICATION</scope>
    <source>
        <strain evidence="3">MV-25-SWS-2005</strain>
        <tissue evidence="3">Whole body</tissue>
    </source>
</reference>
<keyword evidence="2" id="KW-1185">Reference proteome</keyword>
<proteinExistence type="predicted"/>
<sequence length="327" mass="38239">MSLYSALFWTDLLKMVHKANLIKENAELQQKIKNDVKKTLQWKFPNTPLQVRLFGSRIMGVGDSESDLDIYLVIGNSSGVFNEKLTRKVRFNLRTIVRAIRNNSTMWNITTVIDRFFPLVTAVHKGTNIKCDINFLNSMSCDQNQLVNYIFNLQPIARYMVIFLRAWSQKHGLSGRFRSHIFILLVIFFLQVQGHLPAIKDLQTDLVPNVAPWTSNFHEFPLSKFGMKEIGVNENKTRQILHEFFKLYSTFPFHELVVCPYLGKRVIRKQLKDLMPPFFKYPVKSPVFVQDLILLDHNKGFQIKQLQIYAFQDLCGAEIKDYDDDYY</sequence>
<protein>
    <submittedName>
        <fullName evidence="3">Terminal uridylyltransferase Tailor-like</fullName>
    </submittedName>
</protein>
<feature type="domain" description="Poly(A) RNA polymerase mitochondrial-like central palm" evidence="1">
    <location>
        <begin position="11"/>
        <end position="149"/>
    </location>
</feature>
<dbReference type="GO" id="GO:0050265">
    <property type="term" value="F:RNA uridylyltransferase activity"/>
    <property type="evidence" value="ECO:0007669"/>
    <property type="project" value="TreeGrafter"/>
</dbReference>
<evidence type="ECO:0000313" key="2">
    <source>
        <dbReference type="Proteomes" id="UP000001819"/>
    </source>
</evidence>
<dbReference type="InterPro" id="IPR054708">
    <property type="entry name" value="MTPAP-like_central"/>
</dbReference>
<dbReference type="CDD" id="cd05402">
    <property type="entry name" value="NT_PAP_TUTase"/>
    <property type="match status" value="1"/>
</dbReference>
<organism evidence="2 3">
    <name type="scientific">Drosophila pseudoobscura pseudoobscura</name>
    <name type="common">Fruit fly</name>
    <dbReference type="NCBI Taxonomy" id="46245"/>
    <lineage>
        <taxon>Eukaryota</taxon>
        <taxon>Metazoa</taxon>
        <taxon>Ecdysozoa</taxon>
        <taxon>Arthropoda</taxon>
        <taxon>Hexapoda</taxon>
        <taxon>Insecta</taxon>
        <taxon>Pterygota</taxon>
        <taxon>Neoptera</taxon>
        <taxon>Endopterygota</taxon>
        <taxon>Diptera</taxon>
        <taxon>Brachycera</taxon>
        <taxon>Muscomorpha</taxon>
        <taxon>Ephydroidea</taxon>
        <taxon>Drosophilidae</taxon>
        <taxon>Drosophila</taxon>
        <taxon>Sophophora</taxon>
    </lineage>
</organism>
<dbReference type="Gene3D" id="1.10.1410.10">
    <property type="match status" value="1"/>
</dbReference>
<dbReference type="InParanoid" id="A0A6I8V5U4"/>
<dbReference type="Pfam" id="PF22600">
    <property type="entry name" value="MTPAP-like_central"/>
    <property type="match status" value="1"/>
</dbReference>
<dbReference type="RefSeq" id="XP_003736704.3">
    <property type="nucleotide sequence ID" value="XM_003736656.3"/>
</dbReference>
<dbReference type="SUPFAM" id="SSF81631">
    <property type="entry name" value="PAP/OAS1 substrate-binding domain"/>
    <property type="match status" value="1"/>
</dbReference>
<name>A0A6I8V5U4_DROPS</name>
<evidence type="ECO:0000259" key="1">
    <source>
        <dbReference type="Pfam" id="PF22600"/>
    </source>
</evidence>
<dbReference type="KEGG" id="dpo:13036451"/>
<gene>
    <name evidence="3" type="primary">LOC13036451</name>
</gene>
<dbReference type="Gene3D" id="3.30.460.10">
    <property type="entry name" value="Beta Polymerase, domain 2"/>
    <property type="match status" value="1"/>
</dbReference>
<evidence type="ECO:0000313" key="3">
    <source>
        <dbReference type="RefSeq" id="XP_003736704.3"/>
    </source>
</evidence>
<dbReference type="InterPro" id="IPR043519">
    <property type="entry name" value="NT_sf"/>
</dbReference>
<reference evidence="2" key="1">
    <citation type="submission" date="2024-06" db="UniProtKB">
        <authorList>
            <consortium name="RefSeq"/>
        </authorList>
    </citation>
    <scope>NUCLEOTIDE SEQUENCE [LARGE SCALE GENOMIC DNA]</scope>
    <source>
        <strain evidence="2">MV2-25</strain>
    </source>
</reference>
<dbReference type="Proteomes" id="UP000001819">
    <property type="component" value="Chromosome 2"/>
</dbReference>
<dbReference type="SUPFAM" id="SSF81301">
    <property type="entry name" value="Nucleotidyltransferase"/>
    <property type="match status" value="1"/>
</dbReference>
<accession>A0A6I8V5U4</accession>
<dbReference type="GO" id="GO:0031123">
    <property type="term" value="P:RNA 3'-end processing"/>
    <property type="evidence" value="ECO:0007669"/>
    <property type="project" value="TreeGrafter"/>
</dbReference>
<dbReference type="AlphaFoldDB" id="A0A6I8V5U4"/>
<dbReference type="PANTHER" id="PTHR12271">
    <property type="entry name" value="POLY A POLYMERASE CID PAP -RELATED"/>
    <property type="match status" value="1"/>
</dbReference>
<dbReference type="PANTHER" id="PTHR12271:SF66">
    <property type="entry name" value="TERMINAL URIDYLYLTRANSFERASE TAILOR"/>
    <property type="match status" value="1"/>
</dbReference>